<keyword evidence="1" id="KW-0645">Protease</keyword>
<proteinExistence type="predicted"/>
<protein>
    <submittedName>
        <fullName evidence="1">Carboxypeptidase-like regulatory domain-containing protein</fullName>
    </submittedName>
</protein>
<reference evidence="1" key="1">
    <citation type="journal article" date="2021" name="Proc. Natl. Acad. Sci. U.S.A.">
        <title>Global biogeography of chemosynthetic symbionts reveals both localized and globally distributed symbiont groups. .</title>
        <authorList>
            <person name="Osvatic J.T."/>
            <person name="Wilkins L.G.E."/>
            <person name="Leibrecht L."/>
            <person name="Leray M."/>
            <person name="Zauner S."/>
            <person name="Polzin J."/>
            <person name="Camacho Y."/>
            <person name="Gros O."/>
            <person name="van Gils J.A."/>
            <person name="Eisen J.A."/>
            <person name="Petersen J.M."/>
            <person name="Yuen B."/>
        </authorList>
    </citation>
    <scope>NUCLEOTIDE SEQUENCE</scope>
    <source>
        <strain evidence="1">MAGclacostrist055</strain>
    </source>
</reference>
<comment type="caution">
    <text evidence="1">The sequence shown here is derived from an EMBL/GenBank/DDBJ whole genome shotgun (WGS) entry which is preliminary data.</text>
</comment>
<evidence type="ECO:0000313" key="1">
    <source>
        <dbReference type="EMBL" id="MCG7980939.1"/>
    </source>
</evidence>
<accession>A0A9E4NQ59</accession>
<dbReference type="Proteomes" id="UP000886674">
    <property type="component" value="Unassembled WGS sequence"/>
</dbReference>
<dbReference type="AlphaFoldDB" id="A0A9E4NQ59"/>
<keyword evidence="1" id="KW-0378">Hydrolase</keyword>
<name>A0A9E4NQ59_9GAMM</name>
<dbReference type="EMBL" id="JAEPCR010000174">
    <property type="protein sequence ID" value="MCG7980939.1"/>
    <property type="molecule type" value="Genomic_DNA"/>
</dbReference>
<dbReference type="Gene3D" id="2.60.40.1120">
    <property type="entry name" value="Carboxypeptidase-like, regulatory domain"/>
    <property type="match status" value="1"/>
</dbReference>
<organism evidence="1 2">
    <name type="scientific">Candidatus Thiodiazotropha taylori</name>
    <dbReference type="NCBI Taxonomy" id="2792791"/>
    <lineage>
        <taxon>Bacteria</taxon>
        <taxon>Pseudomonadati</taxon>
        <taxon>Pseudomonadota</taxon>
        <taxon>Gammaproteobacteria</taxon>
        <taxon>Chromatiales</taxon>
        <taxon>Sedimenticolaceae</taxon>
        <taxon>Candidatus Thiodiazotropha</taxon>
    </lineage>
</organism>
<gene>
    <name evidence="1" type="ORF">JAY77_22680</name>
</gene>
<evidence type="ECO:0000313" key="2">
    <source>
        <dbReference type="Proteomes" id="UP000886674"/>
    </source>
</evidence>
<dbReference type="SUPFAM" id="SSF49464">
    <property type="entry name" value="Carboxypeptidase regulatory domain-like"/>
    <property type="match status" value="1"/>
</dbReference>
<dbReference type="Pfam" id="PF13620">
    <property type="entry name" value="CarboxypepD_reg"/>
    <property type="match status" value="1"/>
</dbReference>
<dbReference type="InterPro" id="IPR008969">
    <property type="entry name" value="CarboxyPept-like_regulatory"/>
</dbReference>
<keyword evidence="1" id="KW-0121">Carboxypeptidase</keyword>
<dbReference type="GO" id="GO:0004180">
    <property type="term" value="F:carboxypeptidase activity"/>
    <property type="evidence" value="ECO:0007669"/>
    <property type="project" value="UniProtKB-KW"/>
</dbReference>
<sequence>MTRHYFRGILTLLLCICWHASVLAVTLSGFVFEESTALSDVEVMLVNSDSGVIENRDYTDKNGAFQFAVEPGTYDVGAFKFDYTTGWDRGIVVQQESTSIEIILEPAVFSEDSPTSIDDCE</sequence>